<dbReference type="Proteomes" id="UP001597548">
    <property type="component" value="Unassembled WGS sequence"/>
</dbReference>
<dbReference type="PROSITE" id="PS51257">
    <property type="entry name" value="PROKAR_LIPOPROTEIN"/>
    <property type="match status" value="1"/>
</dbReference>
<proteinExistence type="predicted"/>
<protein>
    <submittedName>
        <fullName evidence="1">Uncharacterized protein</fullName>
    </submittedName>
</protein>
<evidence type="ECO:0000313" key="1">
    <source>
        <dbReference type="EMBL" id="MFD2916702.1"/>
    </source>
</evidence>
<dbReference type="EMBL" id="JBHUOS010000010">
    <property type="protein sequence ID" value="MFD2916702.1"/>
    <property type="molecule type" value="Genomic_DNA"/>
</dbReference>
<name>A0ABW5ZUT2_9FLAO</name>
<keyword evidence="2" id="KW-1185">Reference proteome</keyword>
<sequence>MKTFKTLSFFVFALLVISCSKEDGINKNELEIKKYVSLNPANPLLLKLERSDNITISYYGEKDELGRALNCNLIGVQTPDSETPVYTQIDDSGRPAKVFASDGSSIKFNYEDINDPRISVTTSLGENRLSFPLNSFQEDTKSSIQQGNTRVNKKIKLLNTKEIERRTTANCDISNLKISLEKCGDPFNNATIMLLAKGVDAPNYQAQYIATSDGNGNYCLIVDQPQPSAIQLSEICSSVESALSPICTGLDFFNTIPGSQVTLCATISSVFTAVSLPVFVGCESLINALNLYCGTLGASGDGGLSVLGAICESEALEENIPSTFTFKPAIYIDGDNYIIGQETGDFPTSGPFNDINITLPSVTKINDFYTNPSDPSPGQDYIVNAVINCIEAVSNATIIVVGTDGYTDSITVSLPQGNSTISLSVPGADGGIKDFLSISVDGLQPSTNVIYF</sequence>
<comment type="caution">
    <text evidence="1">The sequence shown here is derived from an EMBL/GenBank/DDBJ whole genome shotgun (WGS) entry which is preliminary data.</text>
</comment>
<evidence type="ECO:0000313" key="2">
    <source>
        <dbReference type="Proteomes" id="UP001597548"/>
    </source>
</evidence>
<dbReference type="RefSeq" id="WP_194506435.1">
    <property type="nucleotide sequence ID" value="NZ_JADILU010000001.1"/>
</dbReference>
<organism evidence="1 2">
    <name type="scientific">Psychroserpens luteus</name>
    <dbReference type="NCBI Taxonomy" id="1434066"/>
    <lineage>
        <taxon>Bacteria</taxon>
        <taxon>Pseudomonadati</taxon>
        <taxon>Bacteroidota</taxon>
        <taxon>Flavobacteriia</taxon>
        <taxon>Flavobacteriales</taxon>
        <taxon>Flavobacteriaceae</taxon>
        <taxon>Psychroserpens</taxon>
    </lineage>
</organism>
<reference evidence="2" key="1">
    <citation type="journal article" date="2019" name="Int. J. Syst. Evol. Microbiol.">
        <title>The Global Catalogue of Microorganisms (GCM) 10K type strain sequencing project: providing services to taxonomists for standard genome sequencing and annotation.</title>
        <authorList>
            <consortium name="The Broad Institute Genomics Platform"/>
            <consortium name="The Broad Institute Genome Sequencing Center for Infectious Disease"/>
            <person name="Wu L."/>
            <person name="Ma J."/>
        </authorList>
    </citation>
    <scope>NUCLEOTIDE SEQUENCE [LARGE SCALE GENOMIC DNA]</scope>
    <source>
        <strain evidence="2">KCTC 32514</strain>
    </source>
</reference>
<accession>A0ABW5ZUT2</accession>
<gene>
    <name evidence="1" type="ORF">ACFS29_13690</name>
</gene>